<dbReference type="InterPro" id="IPR006439">
    <property type="entry name" value="HAD-SF_hydro_IA"/>
</dbReference>
<gene>
    <name evidence="6" type="ORF">J4H85_11025</name>
</gene>
<dbReference type="InterPro" id="IPR036412">
    <property type="entry name" value="HAD-like_sf"/>
</dbReference>
<dbReference type="NCBIfam" id="TIGR01509">
    <property type="entry name" value="HAD-SF-IA-v3"/>
    <property type="match status" value="1"/>
</dbReference>
<dbReference type="PANTHER" id="PTHR46193">
    <property type="entry name" value="6-PHOSPHOGLUCONATE PHOSPHATASE"/>
    <property type="match status" value="1"/>
</dbReference>
<dbReference type="EMBL" id="JAGFBF010000005">
    <property type="protein sequence ID" value="MBO2990525.1"/>
    <property type="molecule type" value="Genomic_DNA"/>
</dbReference>
<evidence type="ECO:0000256" key="2">
    <source>
        <dbReference type="ARBA" id="ARBA00006171"/>
    </source>
</evidence>
<keyword evidence="4" id="KW-0460">Magnesium</keyword>
<keyword evidence="3" id="KW-0479">Metal-binding</keyword>
<proteinExistence type="inferred from homology"/>
<dbReference type="Gene3D" id="3.40.50.1000">
    <property type="entry name" value="HAD superfamily/HAD-like"/>
    <property type="match status" value="1"/>
</dbReference>
<comment type="similarity">
    <text evidence="2">Belongs to the HAD-like hydrolase superfamily. CbbY/CbbZ/Gph/YieH family.</text>
</comment>
<dbReference type="GO" id="GO:0046872">
    <property type="term" value="F:metal ion binding"/>
    <property type="evidence" value="ECO:0007669"/>
    <property type="project" value="UniProtKB-KW"/>
</dbReference>
<dbReference type="SUPFAM" id="SSF56784">
    <property type="entry name" value="HAD-like"/>
    <property type="match status" value="1"/>
</dbReference>
<dbReference type="GO" id="GO:0003824">
    <property type="term" value="F:catalytic activity"/>
    <property type="evidence" value="ECO:0007669"/>
    <property type="project" value="UniProtKB-ARBA"/>
</dbReference>
<accession>A0A939TV80</accession>
<dbReference type="SFLD" id="SFLDS00003">
    <property type="entry name" value="Haloacid_Dehalogenase"/>
    <property type="match status" value="1"/>
</dbReference>
<evidence type="ECO:0000313" key="6">
    <source>
        <dbReference type="EMBL" id="MBO2990525.1"/>
    </source>
</evidence>
<dbReference type="InterPro" id="IPR023214">
    <property type="entry name" value="HAD_sf"/>
</dbReference>
<dbReference type="InterPro" id="IPR023198">
    <property type="entry name" value="PGP-like_dom2"/>
</dbReference>
<dbReference type="SFLD" id="SFLDG01129">
    <property type="entry name" value="C1.5:_HAD__Beta-PGM__Phosphata"/>
    <property type="match status" value="1"/>
</dbReference>
<name>A0A939TV80_9MICO</name>
<organism evidence="6 7">
    <name type="scientific">Leucobacter tardus</name>
    <dbReference type="NCBI Taxonomy" id="501483"/>
    <lineage>
        <taxon>Bacteria</taxon>
        <taxon>Bacillati</taxon>
        <taxon>Actinomycetota</taxon>
        <taxon>Actinomycetes</taxon>
        <taxon>Micrococcales</taxon>
        <taxon>Microbacteriaceae</taxon>
        <taxon>Leucobacter</taxon>
    </lineage>
</organism>
<dbReference type="AlphaFoldDB" id="A0A939TV80"/>
<dbReference type="Proteomes" id="UP000668403">
    <property type="component" value="Unassembled WGS sequence"/>
</dbReference>
<reference evidence="6" key="1">
    <citation type="submission" date="2021-03" db="EMBL/GenBank/DDBJ databases">
        <title>Leucobacter chromiisoli sp. nov., isolated from chromium-containing soil of chemical plant.</title>
        <authorList>
            <person name="Xu Z."/>
        </authorList>
    </citation>
    <scope>NUCLEOTIDE SEQUENCE</scope>
    <source>
        <strain evidence="6">K 70/01</strain>
    </source>
</reference>
<protein>
    <submittedName>
        <fullName evidence="6">HAD family phosphatase</fullName>
    </submittedName>
</protein>
<comment type="cofactor">
    <cofactor evidence="1">
        <name>Mg(2+)</name>
        <dbReference type="ChEBI" id="CHEBI:18420"/>
    </cofactor>
</comment>
<comment type="caution">
    <text evidence="6">The sequence shown here is derived from an EMBL/GenBank/DDBJ whole genome shotgun (WGS) entry which is preliminary data.</text>
</comment>
<dbReference type="PRINTS" id="PR00413">
    <property type="entry name" value="HADHALOGNASE"/>
</dbReference>
<dbReference type="RefSeq" id="WP_208239568.1">
    <property type="nucleotide sequence ID" value="NZ_BAAAQU010000002.1"/>
</dbReference>
<keyword evidence="7" id="KW-1185">Reference proteome</keyword>
<evidence type="ECO:0000256" key="1">
    <source>
        <dbReference type="ARBA" id="ARBA00001946"/>
    </source>
</evidence>
<keyword evidence="5" id="KW-0119">Carbohydrate metabolism</keyword>
<sequence>MSRIPTLTRPRRTVRGAHIARLIADADALLIDFNGTLSDDEELIRELVSGIAFERLGVHLERERYFDWFLGRTEESMFQELSGDADPRRIGELVALFNRRYLSAVYHERRISAEAEAFVRAAHAAGTPIAVVTAASKTVAVPALSQIELLDAIDVVVALEDVERAKPDPACYVRALELLGVDAERAVAFEDSPTGFASARGAGLPVVGVGRGSSLSEIATYAVDALSPRLLQI</sequence>
<dbReference type="Gene3D" id="1.10.150.240">
    <property type="entry name" value="Putative phosphatase, domain 2"/>
    <property type="match status" value="1"/>
</dbReference>
<dbReference type="PANTHER" id="PTHR46193:SF18">
    <property type="entry name" value="HEXITOL PHOSPHATASE B"/>
    <property type="match status" value="1"/>
</dbReference>
<evidence type="ECO:0000256" key="3">
    <source>
        <dbReference type="ARBA" id="ARBA00022723"/>
    </source>
</evidence>
<evidence type="ECO:0000313" key="7">
    <source>
        <dbReference type="Proteomes" id="UP000668403"/>
    </source>
</evidence>
<evidence type="ECO:0000256" key="5">
    <source>
        <dbReference type="ARBA" id="ARBA00023277"/>
    </source>
</evidence>
<dbReference type="CDD" id="cd07505">
    <property type="entry name" value="HAD_BPGM-like"/>
    <property type="match status" value="1"/>
</dbReference>
<dbReference type="InterPro" id="IPR051600">
    <property type="entry name" value="Beta-PGM-like"/>
</dbReference>
<dbReference type="Pfam" id="PF00702">
    <property type="entry name" value="Hydrolase"/>
    <property type="match status" value="1"/>
</dbReference>
<evidence type="ECO:0000256" key="4">
    <source>
        <dbReference type="ARBA" id="ARBA00022842"/>
    </source>
</evidence>